<comment type="function">
    <text evidence="1 8">Iron-storage protein.</text>
</comment>
<name>A0ABW9GX92_9FIRM</name>
<evidence type="ECO:0000313" key="11">
    <source>
        <dbReference type="Proteomes" id="UP001631949"/>
    </source>
</evidence>
<keyword evidence="6 8" id="KW-0408">Iron</keyword>
<evidence type="ECO:0000259" key="9">
    <source>
        <dbReference type="PROSITE" id="PS50905"/>
    </source>
</evidence>
<dbReference type="Pfam" id="PF00210">
    <property type="entry name" value="Ferritin"/>
    <property type="match status" value="1"/>
</dbReference>
<dbReference type="PROSITE" id="PS50905">
    <property type="entry name" value="FERRITIN_LIKE"/>
    <property type="match status" value="1"/>
</dbReference>
<gene>
    <name evidence="10" type="ORF">ACKQTC_02620</name>
</gene>
<evidence type="ECO:0000256" key="6">
    <source>
        <dbReference type="ARBA" id="ARBA00023004"/>
    </source>
</evidence>
<feature type="domain" description="Ferritin-like diiron" evidence="9">
    <location>
        <begin position="1"/>
        <end position="145"/>
    </location>
</feature>
<evidence type="ECO:0000256" key="7">
    <source>
        <dbReference type="ARBA" id="ARBA00048035"/>
    </source>
</evidence>
<dbReference type="InterPro" id="IPR001519">
    <property type="entry name" value="Ferritin"/>
</dbReference>
<evidence type="ECO:0000256" key="8">
    <source>
        <dbReference type="RuleBase" id="RU361145"/>
    </source>
</evidence>
<dbReference type="PANTHER" id="PTHR11431">
    <property type="entry name" value="FERRITIN"/>
    <property type="match status" value="1"/>
</dbReference>
<comment type="caution">
    <text evidence="10">The sequence shown here is derived from an EMBL/GenBank/DDBJ whole genome shotgun (WGS) entry which is preliminary data.</text>
</comment>
<comment type="similarity">
    <text evidence="2 8">Belongs to the ferritin family. Prokaryotic subfamily.</text>
</comment>
<dbReference type="EMBL" id="JBJUVG010000002">
    <property type="protein sequence ID" value="MFM9413260.1"/>
    <property type="molecule type" value="Genomic_DNA"/>
</dbReference>
<dbReference type="PANTHER" id="PTHR11431:SF127">
    <property type="entry name" value="BACTERIAL NON-HEME FERRITIN"/>
    <property type="match status" value="1"/>
</dbReference>
<dbReference type="SUPFAM" id="SSF47240">
    <property type="entry name" value="Ferritin-like"/>
    <property type="match status" value="1"/>
</dbReference>
<dbReference type="CDD" id="cd01055">
    <property type="entry name" value="Nonheme_Ferritin"/>
    <property type="match status" value="1"/>
</dbReference>
<dbReference type="InterPro" id="IPR012347">
    <property type="entry name" value="Ferritin-like"/>
</dbReference>
<keyword evidence="8" id="KW-0963">Cytoplasm</keyword>
<dbReference type="InterPro" id="IPR041719">
    <property type="entry name" value="Ferritin_prok"/>
</dbReference>
<dbReference type="InterPro" id="IPR008331">
    <property type="entry name" value="Ferritin_DPS_dom"/>
</dbReference>
<dbReference type="RefSeq" id="WP_408976873.1">
    <property type="nucleotide sequence ID" value="NZ_JBJUVG010000002.1"/>
</dbReference>
<dbReference type="InterPro" id="IPR009078">
    <property type="entry name" value="Ferritin-like_SF"/>
</dbReference>
<keyword evidence="3 8" id="KW-0409">Iron storage</keyword>
<evidence type="ECO:0000256" key="4">
    <source>
        <dbReference type="ARBA" id="ARBA00022723"/>
    </source>
</evidence>
<keyword evidence="4 8" id="KW-0479">Metal-binding</keyword>
<dbReference type="Proteomes" id="UP001631949">
    <property type="component" value="Unassembled WGS sequence"/>
</dbReference>
<evidence type="ECO:0000256" key="5">
    <source>
        <dbReference type="ARBA" id="ARBA00023002"/>
    </source>
</evidence>
<comment type="subcellular location">
    <subcellularLocation>
        <location evidence="8">Cytoplasm</location>
    </subcellularLocation>
</comment>
<reference evidence="10 11" key="1">
    <citation type="journal article" date="2016" name="Int. J. Syst. Evol. Microbiol.">
        <title>Peptococcus simiae sp. nov., isolated from rhesus macaque faeces and emended description of the genus Peptococcus.</title>
        <authorList>
            <person name="Shkoporov A.N."/>
            <person name="Efimov B.A."/>
            <person name="Kondova I."/>
            <person name="Ouwerling B."/>
            <person name="Chaplin A.V."/>
            <person name="Shcherbakova V.A."/>
            <person name="Langermans J.A.M."/>
        </authorList>
    </citation>
    <scope>NUCLEOTIDE SEQUENCE [LARGE SCALE GENOMIC DNA]</scope>
    <source>
        <strain evidence="10 11">M108</strain>
    </source>
</reference>
<evidence type="ECO:0000256" key="1">
    <source>
        <dbReference type="ARBA" id="ARBA00002485"/>
    </source>
</evidence>
<keyword evidence="11" id="KW-1185">Reference proteome</keyword>
<evidence type="ECO:0000256" key="3">
    <source>
        <dbReference type="ARBA" id="ARBA00022434"/>
    </source>
</evidence>
<evidence type="ECO:0000256" key="2">
    <source>
        <dbReference type="ARBA" id="ARBA00006950"/>
    </source>
</evidence>
<sequence length="170" mass="20089">MLSEKMAKAINEQINKEFFSAYLYLEMANYYADESLDGFRNWFTVQAKEEVAHGMIFVNYLLDHSCKVELEAIDKPGKVYNDYKEPLDGSLAHEKEITASINKLYKLADEENDYRTRQILDWFVREQYEEEVSAQDLIDRYEIFGEDKHALWEMNQDLAGRTYVEPTINE</sequence>
<keyword evidence="5" id="KW-0560">Oxidoreductase</keyword>
<dbReference type="Gene3D" id="1.20.1260.10">
    <property type="match status" value="1"/>
</dbReference>
<accession>A0ABW9GX92</accession>
<protein>
    <recommendedName>
        <fullName evidence="8">Ferritin</fullName>
        <ecNumber evidence="8">1.16.3.2</ecNumber>
    </recommendedName>
</protein>
<dbReference type="EC" id="1.16.3.2" evidence="8"/>
<evidence type="ECO:0000313" key="10">
    <source>
        <dbReference type="EMBL" id="MFM9413260.1"/>
    </source>
</evidence>
<proteinExistence type="inferred from homology"/>
<dbReference type="InterPro" id="IPR009040">
    <property type="entry name" value="Ferritin-like_diiron"/>
</dbReference>
<comment type="catalytic activity">
    <reaction evidence="7 8">
        <text>4 Fe(2+) + O2 + 6 H2O = 4 iron(III) oxide-hydroxide + 12 H(+)</text>
        <dbReference type="Rhea" id="RHEA:11972"/>
        <dbReference type="ChEBI" id="CHEBI:15377"/>
        <dbReference type="ChEBI" id="CHEBI:15378"/>
        <dbReference type="ChEBI" id="CHEBI:15379"/>
        <dbReference type="ChEBI" id="CHEBI:29033"/>
        <dbReference type="ChEBI" id="CHEBI:78619"/>
        <dbReference type="EC" id="1.16.3.2"/>
    </reaction>
</comment>
<organism evidence="10 11">
    <name type="scientific">Peptococcus simiae</name>
    <dbReference type="NCBI Taxonomy" id="1643805"/>
    <lineage>
        <taxon>Bacteria</taxon>
        <taxon>Bacillati</taxon>
        <taxon>Bacillota</taxon>
        <taxon>Clostridia</taxon>
        <taxon>Eubacteriales</taxon>
        <taxon>Peptococcaceae</taxon>
        <taxon>Peptococcus</taxon>
    </lineage>
</organism>